<organism evidence="3 4">
    <name type="scientific">Cymbomonas tetramitiformis</name>
    <dbReference type="NCBI Taxonomy" id="36881"/>
    <lineage>
        <taxon>Eukaryota</taxon>
        <taxon>Viridiplantae</taxon>
        <taxon>Chlorophyta</taxon>
        <taxon>Pyramimonadophyceae</taxon>
        <taxon>Pyramimonadales</taxon>
        <taxon>Pyramimonadaceae</taxon>
        <taxon>Cymbomonas</taxon>
    </lineage>
</organism>
<keyword evidence="4" id="KW-1185">Reference proteome</keyword>
<keyword evidence="1" id="KW-1133">Transmembrane helix</keyword>
<reference evidence="3 4" key="1">
    <citation type="journal article" date="2015" name="Genome Biol. Evol.">
        <title>Comparative Genomics of a Bacterivorous Green Alga Reveals Evolutionary Causalities and Consequences of Phago-Mixotrophic Mode of Nutrition.</title>
        <authorList>
            <person name="Burns J.A."/>
            <person name="Paasch A."/>
            <person name="Narechania A."/>
            <person name="Kim E."/>
        </authorList>
    </citation>
    <scope>NUCLEOTIDE SEQUENCE [LARGE SCALE GENOMIC DNA]</scope>
    <source>
        <strain evidence="3 4">PLY_AMNH</strain>
    </source>
</reference>
<feature type="chain" id="PRO_5042191532" evidence="2">
    <location>
        <begin position="24"/>
        <end position="184"/>
    </location>
</feature>
<dbReference type="Proteomes" id="UP001190700">
    <property type="component" value="Unassembled WGS sequence"/>
</dbReference>
<evidence type="ECO:0000256" key="2">
    <source>
        <dbReference type="SAM" id="SignalP"/>
    </source>
</evidence>
<evidence type="ECO:0000313" key="4">
    <source>
        <dbReference type="Proteomes" id="UP001190700"/>
    </source>
</evidence>
<evidence type="ECO:0000313" key="3">
    <source>
        <dbReference type="EMBL" id="KAK3250561.1"/>
    </source>
</evidence>
<protein>
    <submittedName>
        <fullName evidence="3">Uncharacterized protein</fullName>
    </submittedName>
</protein>
<feature type="transmembrane region" description="Helical" evidence="1">
    <location>
        <begin position="99"/>
        <end position="124"/>
    </location>
</feature>
<accession>A0AAE0C8T1</accession>
<comment type="caution">
    <text evidence="3">The sequence shown here is derived from an EMBL/GenBank/DDBJ whole genome shotgun (WGS) entry which is preliminary data.</text>
</comment>
<keyword evidence="2" id="KW-0732">Signal</keyword>
<name>A0AAE0C8T1_9CHLO</name>
<proteinExistence type="predicted"/>
<sequence length="184" mass="19916">MKDLLICFAFAIVSLAFLRPVRASCQIETVAGEDTCHFFYWLHGSCGPFSVESSGCWLDISQELLDTYNAYAKFSNSDTYDDNHICCATSSDDCCDPNVGLIAGLVITFVVFLSASIALCCYCCSCCPFYKTNNPPPAAPAQTGMVVMGQPTLAQPAQPYGVQEQYAVQEGIPLANCQQQQPTA</sequence>
<evidence type="ECO:0000256" key="1">
    <source>
        <dbReference type="SAM" id="Phobius"/>
    </source>
</evidence>
<feature type="signal peptide" evidence="2">
    <location>
        <begin position="1"/>
        <end position="23"/>
    </location>
</feature>
<keyword evidence="1" id="KW-0472">Membrane</keyword>
<keyword evidence="1" id="KW-0812">Transmembrane</keyword>
<gene>
    <name evidence="3" type="ORF">CYMTET_40062</name>
</gene>
<dbReference type="AlphaFoldDB" id="A0AAE0C8T1"/>
<dbReference type="EMBL" id="LGRX02026630">
    <property type="protein sequence ID" value="KAK3250561.1"/>
    <property type="molecule type" value="Genomic_DNA"/>
</dbReference>